<sequence length="303" mass="32284">MTLASMTGFARRSGTTEVDTEAGSASFSWGWELRSVNGRGLDFKLRLASGYEAIEPQVRECLTKALARGNVSATLSVEQVSAPAAVRLNAAVLEGVLAAADTVRSRLGGAPVSVEGILGLRGVLETAESTSDDAMRAELGGMLVEAFAAAVDDLLVMRRTEGKAVAGALSRHLDTIEALVDVAEHSPARRPEAIRQRLAADIRRIVGADAGLDPDRLHQEAVLLASRADIQEEIDRLRAHIEQARGLLAGGGAVGRRLDFLAQEFGREANTLCAKSNDVDITRAGLDLKATIEQLREQIQNLE</sequence>
<evidence type="ECO:0000256" key="3">
    <source>
        <dbReference type="ARBA" id="ARBA00022759"/>
    </source>
</evidence>
<dbReference type="GO" id="GO:0004521">
    <property type="term" value="F:RNA endonuclease activity"/>
    <property type="evidence" value="ECO:0007669"/>
    <property type="project" value="InterPro"/>
</dbReference>
<dbReference type="InterPro" id="IPR005229">
    <property type="entry name" value="YicC/YloC-like"/>
</dbReference>
<evidence type="ECO:0000256" key="1">
    <source>
        <dbReference type="ARBA" id="ARBA00001968"/>
    </source>
</evidence>
<dbReference type="PANTHER" id="PTHR30636:SF3">
    <property type="entry name" value="UPF0701 PROTEIN YICC"/>
    <property type="match status" value="1"/>
</dbReference>
<keyword evidence="3" id="KW-0255">Endonuclease</keyword>
<feature type="domain" description="Endoribonuclease YicC-like N-terminal" evidence="6">
    <location>
        <begin position="4"/>
        <end position="165"/>
    </location>
</feature>
<dbReference type="GO" id="GO:0016787">
    <property type="term" value="F:hydrolase activity"/>
    <property type="evidence" value="ECO:0007669"/>
    <property type="project" value="UniProtKB-KW"/>
</dbReference>
<keyword evidence="4" id="KW-0378">Hydrolase</keyword>
<dbReference type="EMBL" id="FRXO01000004">
    <property type="protein sequence ID" value="SHO65779.1"/>
    <property type="molecule type" value="Genomic_DNA"/>
</dbReference>
<evidence type="ECO:0000256" key="5">
    <source>
        <dbReference type="ARBA" id="ARBA00035648"/>
    </source>
</evidence>
<keyword evidence="9" id="KW-1185">Reference proteome</keyword>
<dbReference type="NCBIfam" id="TIGR00255">
    <property type="entry name" value="YicC/YloC family endoribonuclease"/>
    <property type="match status" value="1"/>
</dbReference>
<dbReference type="OrthoDB" id="9771229at2"/>
<comment type="cofactor">
    <cofactor evidence="1">
        <name>a divalent metal cation</name>
        <dbReference type="ChEBI" id="CHEBI:60240"/>
    </cofactor>
</comment>
<dbReference type="Pfam" id="PF08340">
    <property type="entry name" value="YicC-like_C"/>
    <property type="match status" value="1"/>
</dbReference>
<reference evidence="8 9" key="1">
    <citation type="submission" date="2016-12" db="EMBL/GenBank/DDBJ databases">
        <authorList>
            <person name="Song W.-J."/>
            <person name="Kurnit D.M."/>
        </authorList>
    </citation>
    <scope>NUCLEOTIDE SEQUENCE [LARGE SCALE GENOMIC DNA]</scope>
    <source>
        <strain evidence="8 9">DSM 19599</strain>
    </source>
</reference>
<evidence type="ECO:0000259" key="6">
    <source>
        <dbReference type="Pfam" id="PF03755"/>
    </source>
</evidence>
<dbReference type="Proteomes" id="UP000186406">
    <property type="component" value="Unassembled WGS sequence"/>
</dbReference>
<keyword evidence="2" id="KW-0540">Nuclease</keyword>
<organism evidence="8 9">
    <name type="scientific">Pseudoxanthobacter soli DSM 19599</name>
    <dbReference type="NCBI Taxonomy" id="1123029"/>
    <lineage>
        <taxon>Bacteria</taxon>
        <taxon>Pseudomonadati</taxon>
        <taxon>Pseudomonadota</taxon>
        <taxon>Alphaproteobacteria</taxon>
        <taxon>Hyphomicrobiales</taxon>
        <taxon>Segnochrobactraceae</taxon>
        <taxon>Pseudoxanthobacter</taxon>
    </lineage>
</organism>
<dbReference type="STRING" id="1123029.SAMN02745172_02426"/>
<evidence type="ECO:0000256" key="2">
    <source>
        <dbReference type="ARBA" id="ARBA00022722"/>
    </source>
</evidence>
<gene>
    <name evidence="8" type="ORF">SAMN02745172_02426</name>
</gene>
<protein>
    <submittedName>
        <fullName evidence="8">TIGR00255 family protein</fullName>
    </submittedName>
</protein>
<evidence type="ECO:0000256" key="4">
    <source>
        <dbReference type="ARBA" id="ARBA00022801"/>
    </source>
</evidence>
<evidence type="ECO:0000313" key="8">
    <source>
        <dbReference type="EMBL" id="SHO65779.1"/>
    </source>
</evidence>
<evidence type="ECO:0000313" key="9">
    <source>
        <dbReference type="Proteomes" id="UP000186406"/>
    </source>
</evidence>
<name>A0A1M7ZLU6_9HYPH</name>
<dbReference type="InterPro" id="IPR013527">
    <property type="entry name" value="YicC-like_N"/>
</dbReference>
<feature type="domain" description="Endoribonuclease YicC-like C-terminal" evidence="7">
    <location>
        <begin position="188"/>
        <end position="303"/>
    </location>
</feature>
<comment type="similarity">
    <text evidence="5">Belongs to the YicC/YloC family.</text>
</comment>
<proteinExistence type="inferred from homology"/>
<dbReference type="PANTHER" id="PTHR30636">
    <property type="entry name" value="UPF0701 PROTEIN YICC"/>
    <property type="match status" value="1"/>
</dbReference>
<dbReference type="InterPro" id="IPR013551">
    <property type="entry name" value="YicC-like_C"/>
</dbReference>
<dbReference type="AlphaFoldDB" id="A0A1M7ZLU6"/>
<evidence type="ECO:0000259" key="7">
    <source>
        <dbReference type="Pfam" id="PF08340"/>
    </source>
</evidence>
<dbReference type="Pfam" id="PF03755">
    <property type="entry name" value="YicC-like_N"/>
    <property type="match status" value="1"/>
</dbReference>
<accession>A0A1M7ZLU6</accession>